<evidence type="ECO:0000259" key="1">
    <source>
        <dbReference type="PROSITE" id="PS51186"/>
    </source>
</evidence>
<dbReference type="SUPFAM" id="SSF55729">
    <property type="entry name" value="Acyl-CoA N-acyltransferases (Nat)"/>
    <property type="match status" value="1"/>
</dbReference>
<dbReference type="Gene3D" id="3.40.630.30">
    <property type="match status" value="1"/>
</dbReference>
<reference evidence="3" key="1">
    <citation type="submission" date="2016-10" db="EMBL/GenBank/DDBJ databases">
        <authorList>
            <person name="Varghese N."/>
            <person name="Submissions S."/>
        </authorList>
    </citation>
    <scope>NUCLEOTIDE SEQUENCE [LARGE SCALE GENOMIC DNA]</scope>
    <source>
        <strain evidence="3">8N4</strain>
    </source>
</reference>
<sequence length="180" mass="21179">MELETERLRLRQWQTSDLIPFREMNQDPEVMRFFMNPLDATQSDELAKTFRLIIQRKGWGFWAVELKSTAQFIGFCGLHEQPDKFTFSPCVEIGWRFSSSFWSQGLATEAAERVLQFAFENLSLQQVVAFTSVHNYRSERLMQRLNMTRQRTFNHPHIPAQHPLAEHLLYALQRSGLLLS</sequence>
<dbReference type="AlphaFoldDB" id="A0A1H9DCG4"/>
<name>A0A1H9DCG4_9GAMM</name>
<proteinExistence type="predicted"/>
<protein>
    <submittedName>
        <fullName evidence="2">Protein N-acetyltransferase, RimJ/RimL family</fullName>
    </submittedName>
</protein>
<dbReference type="PANTHER" id="PTHR43792">
    <property type="entry name" value="GNAT FAMILY, PUTATIVE (AFU_ORTHOLOGUE AFUA_3G00765)-RELATED-RELATED"/>
    <property type="match status" value="1"/>
</dbReference>
<dbReference type="PANTHER" id="PTHR43792:SF1">
    <property type="entry name" value="N-ACETYLTRANSFERASE DOMAIN-CONTAINING PROTEIN"/>
    <property type="match status" value="1"/>
</dbReference>
<dbReference type="STRING" id="988801.SAMN05216522_101233"/>
<organism evidence="2 3">
    <name type="scientific">Rosenbergiella nectarea</name>
    <dbReference type="NCBI Taxonomy" id="988801"/>
    <lineage>
        <taxon>Bacteria</taxon>
        <taxon>Pseudomonadati</taxon>
        <taxon>Pseudomonadota</taxon>
        <taxon>Gammaproteobacteria</taxon>
        <taxon>Enterobacterales</taxon>
        <taxon>Erwiniaceae</taxon>
        <taxon>Rosenbergiella</taxon>
    </lineage>
</organism>
<gene>
    <name evidence="2" type="ORF">SAMN05216522_101233</name>
</gene>
<dbReference type="Proteomes" id="UP000242515">
    <property type="component" value="Unassembled WGS sequence"/>
</dbReference>
<accession>A0A1H9DCG4</accession>
<keyword evidence="3" id="KW-1185">Reference proteome</keyword>
<dbReference type="InterPro" id="IPR016181">
    <property type="entry name" value="Acyl_CoA_acyltransferase"/>
</dbReference>
<evidence type="ECO:0000313" key="3">
    <source>
        <dbReference type="Proteomes" id="UP000242515"/>
    </source>
</evidence>
<dbReference type="GO" id="GO:0016747">
    <property type="term" value="F:acyltransferase activity, transferring groups other than amino-acyl groups"/>
    <property type="evidence" value="ECO:0007669"/>
    <property type="project" value="InterPro"/>
</dbReference>
<dbReference type="Pfam" id="PF13302">
    <property type="entry name" value="Acetyltransf_3"/>
    <property type="match status" value="1"/>
</dbReference>
<keyword evidence="2" id="KW-0808">Transferase</keyword>
<dbReference type="InterPro" id="IPR000182">
    <property type="entry name" value="GNAT_dom"/>
</dbReference>
<dbReference type="InterPro" id="IPR051531">
    <property type="entry name" value="N-acetyltransferase"/>
</dbReference>
<feature type="domain" description="N-acetyltransferase" evidence="1">
    <location>
        <begin position="8"/>
        <end position="175"/>
    </location>
</feature>
<dbReference type="PROSITE" id="PS51186">
    <property type="entry name" value="GNAT"/>
    <property type="match status" value="1"/>
</dbReference>
<dbReference type="EMBL" id="FOGC01000001">
    <property type="protein sequence ID" value="SEQ11242.1"/>
    <property type="molecule type" value="Genomic_DNA"/>
</dbReference>
<evidence type="ECO:0000313" key="2">
    <source>
        <dbReference type="EMBL" id="SEQ11242.1"/>
    </source>
</evidence>